<proteinExistence type="predicted"/>
<protein>
    <submittedName>
        <fullName evidence="2">Uncharacterized protein</fullName>
    </submittedName>
</protein>
<evidence type="ECO:0000256" key="1">
    <source>
        <dbReference type="SAM" id="MobiDB-lite"/>
    </source>
</evidence>
<gene>
    <name evidence="2" type="ORF">GCM10010307_77040</name>
</gene>
<keyword evidence="3" id="KW-1185">Reference proteome</keyword>
<evidence type="ECO:0000313" key="2">
    <source>
        <dbReference type="EMBL" id="GAA2660009.1"/>
    </source>
</evidence>
<feature type="compositionally biased region" description="Basic and acidic residues" evidence="1">
    <location>
        <begin position="47"/>
        <end position="59"/>
    </location>
</feature>
<comment type="caution">
    <text evidence="2">The sequence shown here is derived from an EMBL/GenBank/DDBJ whole genome shotgun (WGS) entry which is preliminary data.</text>
</comment>
<organism evidence="2 3">
    <name type="scientific">Streptomyces vastus</name>
    <dbReference type="NCBI Taxonomy" id="285451"/>
    <lineage>
        <taxon>Bacteria</taxon>
        <taxon>Bacillati</taxon>
        <taxon>Actinomycetota</taxon>
        <taxon>Actinomycetes</taxon>
        <taxon>Kitasatosporales</taxon>
        <taxon>Streptomycetaceae</taxon>
        <taxon>Streptomyces</taxon>
    </lineage>
</organism>
<sequence length="96" mass="9774">MDVAHEAGVDDGDPLIRGYGGEECLGVGRVGGDPHVEAERPQIALERRSGDRLTGEDGGRQTNSLPGFRRVRGAGHVRDGGTQGGAPGGVSAEAIG</sequence>
<dbReference type="Proteomes" id="UP001500151">
    <property type="component" value="Unassembled WGS sequence"/>
</dbReference>
<evidence type="ECO:0000313" key="3">
    <source>
        <dbReference type="Proteomes" id="UP001500151"/>
    </source>
</evidence>
<accession>A0ABN3RSV3</accession>
<dbReference type="EMBL" id="BAAASJ010000118">
    <property type="protein sequence ID" value="GAA2660009.1"/>
    <property type="molecule type" value="Genomic_DNA"/>
</dbReference>
<name>A0ABN3RSV3_9ACTN</name>
<reference evidence="2 3" key="1">
    <citation type="journal article" date="2019" name="Int. J. Syst. Evol. Microbiol.">
        <title>The Global Catalogue of Microorganisms (GCM) 10K type strain sequencing project: providing services to taxonomists for standard genome sequencing and annotation.</title>
        <authorList>
            <consortium name="The Broad Institute Genomics Platform"/>
            <consortium name="The Broad Institute Genome Sequencing Center for Infectious Disease"/>
            <person name="Wu L."/>
            <person name="Ma J."/>
        </authorList>
    </citation>
    <scope>NUCLEOTIDE SEQUENCE [LARGE SCALE GENOMIC DNA]</scope>
    <source>
        <strain evidence="2 3">JCM 4524</strain>
    </source>
</reference>
<feature type="region of interest" description="Disordered" evidence="1">
    <location>
        <begin position="47"/>
        <end position="96"/>
    </location>
</feature>